<evidence type="ECO:0000256" key="9">
    <source>
        <dbReference type="ARBA" id="ARBA00022786"/>
    </source>
</evidence>
<dbReference type="Pfam" id="PF00632">
    <property type="entry name" value="HECT"/>
    <property type="match status" value="1"/>
</dbReference>
<comment type="subcellular location">
    <subcellularLocation>
        <location evidence="2">Cytoplasm</location>
    </subcellularLocation>
</comment>
<evidence type="ECO:0000313" key="12">
    <source>
        <dbReference type="EMBL" id="KAJ7365700.1"/>
    </source>
</evidence>
<evidence type="ECO:0000256" key="7">
    <source>
        <dbReference type="ARBA" id="ARBA00022679"/>
    </source>
</evidence>
<dbReference type="EMBL" id="MU827302">
    <property type="protein sequence ID" value="KAJ7365700.1"/>
    <property type="molecule type" value="Genomic_DNA"/>
</dbReference>
<keyword evidence="9 10" id="KW-0833">Ubl conjugation pathway</keyword>
<keyword evidence="12" id="KW-0012">Acyltransferase</keyword>
<evidence type="ECO:0000256" key="2">
    <source>
        <dbReference type="ARBA" id="ARBA00004496"/>
    </source>
</evidence>
<comment type="caution">
    <text evidence="12">The sequence shown here is derived from an EMBL/GenBank/DDBJ whole genome shotgun (WGS) entry which is preliminary data.</text>
</comment>
<keyword evidence="7 12" id="KW-0808">Transferase</keyword>
<dbReference type="InterPro" id="IPR035983">
    <property type="entry name" value="Hect_E3_ubiquitin_ligase"/>
</dbReference>
<name>A0A9X0CML1_9CNID</name>
<evidence type="ECO:0000256" key="4">
    <source>
        <dbReference type="ARBA" id="ARBA00012485"/>
    </source>
</evidence>
<dbReference type="AlphaFoldDB" id="A0A9X0CML1"/>
<evidence type="ECO:0000313" key="13">
    <source>
        <dbReference type="Proteomes" id="UP001163046"/>
    </source>
</evidence>
<dbReference type="GO" id="GO:0005737">
    <property type="term" value="C:cytoplasm"/>
    <property type="evidence" value="ECO:0007669"/>
    <property type="project" value="UniProtKB-SubCell"/>
</dbReference>
<dbReference type="InterPro" id="IPR000569">
    <property type="entry name" value="HECT_dom"/>
</dbReference>
<dbReference type="EC" id="2.3.2.26" evidence="4"/>
<comment type="catalytic activity">
    <reaction evidence="1">
        <text>S-ubiquitinyl-[E2 ubiquitin-conjugating enzyme]-L-cysteine + [acceptor protein]-L-lysine = [E2 ubiquitin-conjugating enzyme]-L-cysteine + N(6)-ubiquitinyl-[acceptor protein]-L-lysine.</text>
        <dbReference type="EC" id="2.3.2.26"/>
    </reaction>
</comment>
<dbReference type="Gene3D" id="3.90.1750.10">
    <property type="entry name" value="Hect, E3 ligase catalytic domains"/>
    <property type="match status" value="1"/>
</dbReference>
<keyword evidence="13" id="KW-1185">Reference proteome</keyword>
<dbReference type="OrthoDB" id="239701at2759"/>
<sequence length="315" mass="36169">MTRQTTLRTFLSCEHRYLLNPAASCDSDLELFTFLGILMGVAIRTRKPLDLHLAPLVWKQLVAVPLVPEDIEEVDLLFMQSLRGIRDIHESGVDEHTFAEIIPIESFETQSADGRFVPTCPGGHNIHLTFMNRTEYVESALQYRLHEVDHQVAAIREGMGWIIPVPLLSLLTAEKLEQMVCGSKEVSIEMLKKVVRYREVEPTDPLVTWLWSTLESFSREERVLFMRFVSGRSRLPTTASDMSQRFQIVKVDREPNSLPTAQTCFFQLRLPSYTGPDILADRLRYAINNCRSIDLDNYMLTRNTAEDDGDDEEEF</sequence>
<evidence type="ECO:0000256" key="5">
    <source>
        <dbReference type="ARBA" id="ARBA00022490"/>
    </source>
</evidence>
<dbReference type="GO" id="GO:0061630">
    <property type="term" value="F:ubiquitin protein ligase activity"/>
    <property type="evidence" value="ECO:0007669"/>
    <property type="project" value="UniProtKB-EC"/>
</dbReference>
<evidence type="ECO:0000256" key="1">
    <source>
        <dbReference type="ARBA" id="ARBA00000885"/>
    </source>
</evidence>
<feature type="active site" description="Glycyl thioester intermediate" evidence="10">
    <location>
        <position position="264"/>
    </location>
</feature>
<proteinExistence type="predicted"/>
<dbReference type="Gene3D" id="3.30.2410.10">
    <property type="entry name" value="Hect, E3 ligase catalytic domain"/>
    <property type="match status" value="1"/>
</dbReference>
<evidence type="ECO:0000259" key="11">
    <source>
        <dbReference type="PROSITE" id="PS50237"/>
    </source>
</evidence>
<evidence type="ECO:0000256" key="10">
    <source>
        <dbReference type="PROSITE-ProRule" id="PRU00104"/>
    </source>
</evidence>
<dbReference type="PANTHER" id="PTHR46654">
    <property type="entry name" value="E3 UBIQUITIN-PROTEIN LIGASE HECTD3"/>
    <property type="match status" value="1"/>
</dbReference>
<organism evidence="12 13">
    <name type="scientific">Desmophyllum pertusum</name>
    <dbReference type="NCBI Taxonomy" id="174260"/>
    <lineage>
        <taxon>Eukaryota</taxon>
        <taxon>Metazoa</taxon>
        <taxon>Cnidaria</taxon>
        <taxon>Anthozoa</taxon>
        <taxon>Hexacorallia</taxon>
        <taxon>Scleractinia</taxon>
        <taxon>Caryophylliina</taxon>
        <taxon>Caryophylliidae</taxon>
        <taxon>Desmophyllum</taxon>
    </lineage>
</organism>
<dbReference type="FunFam" id="3.30.2410.10:FF:000006">
    <property type="entry name" value="probable E3 ubiquitin-protein ligase HERC1 isoform X2"/>
    <property type="match status" value="1"/>
</dbReference>
<evidence type="ECO:0000256" key="8">
    <source>
        <dbReference type="ARBA" id="ARBA00022737"/>
    </source>
</evidence>
<feature type="domain" description="HECT" evidence="11">
    <location>
        <begin position="1"/>
        <end position="301"/>
    </location>
</feature>
<evidence type="ECO:0000256" key="3">
    <source>
        <dbReference type="ARBA" id="ARBA00004906"/>
    </source>
</evidence>
<gene>
    <name evidence="12" type="primary">HERC1_3</name>
    <name evidence="12" type="ORF">OS493_002415</name>
</gene>
<dbReference type="PANTHER" id="PTHR46654:SF1">
    <property type="entry name" value="E3 UBIQUITIN-PROTEIN LIGASE HECTD3"/>
    <property type="match status" value="1"/>
</dbReference>
<evidence type="ECO:0000256" key="6">
    <source>
        <dbReference type="ARBA" id="ARBA00022553"/>
    </source>
</evidence>
<keyword evidence="6" id="KW-0597">Phosphoprotein</keyword>
<dbReference type="Gene3D" id="3.30.2160.10">
    <property type="entry name" value="Hect, E3 ligase catalytic domain"/>
    <property type="match status" value="1"/>
</dbReference>
<dbReference type="SMART" id="SM00119">
    <property type="entry name" value="HECTc"/>
    <property type="match status" value="1"/>
</dbReference>
<reference evidence="12" key="1">
    <citation type="submission" date="2023-01" db="EMBL/GenBank/DDBJ databases">
        <title>Genome assembly of the deep-sea coral Lophelia pertusa.</title>
        <authorList>
            <person name="Herrera S."/>
            <person name="Cordes E."/>
        </authorList>
    </citation>
    <scope>NUCLEOTIDE SEQUENCE</scope>
    <source>
        <strain evidence="12">USNM1676648</strain>
        <tissue evidence="12">Polyp</tissue>
    </source>
</reference>
<keyword evidence="5" id="KW-0963">Cytoplasm</keyword>
<protein>
    <recommendedName>
        <fullName evidence="4">HECT-type E3 ubiquitin transferase</fullName>
        <ecNumber evidence="4">2.3.2.26</ecNumber>
    </recommendedName>
</protein>
<dbReference type="InterPro" id="IPR042469">
    <property type="entry name" value="HECTD3"/>
</dbReference>
<dbReference type="Proteomes" id="UP001163046">
    <property type="component" value="Unassembled WGS sequence"/>
</dbReference>
<comment type="pathway">
    <text evidence="3">Protein modification; protein ubiquitination.</text>
</comment>
<accession>A0A9X0CML1</accession>
<keyword evidence="8" id="KW-0677">Repeat</keyword>
<dbReference type="PROSITE" id="PS50237">
    <property type="entry name" value="HECT"/>
    <property type="match status" value="1"/>
</dbReference>
<dbReference type="SUPFAM" id="SSF56204">
    <property type="entry name" value="Hect, E3 ligase catalytic domain"/>
    <property type="match status" value="1"/>
</dbReference>